<accession>A0ABW1KQV4</accession>
<sequence length="89" mass="9111">MTPWLTADDIDVVDVPAKAACHDPPFGVVELDGDLVTEGGLVRLTGVAGTGEAVRATQPGPACPGEEWLDRASSETPLCGREHCPGGTA</sequence>
<gene>
    <name evidence="1" type="ORF">ACFP2T_46750</name>
</gene>
<organism evidence="1 2">
    <name type="scientific">Plantactinospora solaniradicis</name>
    <dbReference type="NCBI Taxonomy" id="1723736"/>
    <lineage>
        <taxon>Bacteria</taxon>
        <taxon>Bacillati</taxon>
        <taxon>Actinomycetota</taxon>
        <taxon>Actinomycetes</taxon>
        <taxon>Micromonosporales</taxon>
        <taxon>Micromonosporaceae</taxon>
        <taxon>Plantactinospora</taxon>
    </lineage>
</organism>
<name>A0ABW1KQV4_9ACTN</name>
<keyword evidence="2" id="KW-1185">Reference proteome</keyword>
<comment type="caution">
    <text evidence="1">The sequence shown here is derived from an EMBL/GenBank/DDBJ whole genome shotgun (WGS) entry which is preliminary data.</text>
</comment>
<protein>
    <submittedName>
        <fullName evidence="1">Uncharacterized protein</fullName>
    </submittedName>
</protein>
<proteinExistence type="predicted"/>
<dbReference type="RefSeq" id="WP_377434203.1">
    <property type="nucleotide sequence ID" value="NZ_JBHSPR010000100.1"/>
</dbReference>
<dbReference type="EMBL" id="JBHSPR010000100">
    <property type="protein sequence ID" value="MFC6023641.1"/>
    <property type="molecule type" value="Genomic_DNA"/>
</dbReference>
<dbReference type="Proteomes" id="UP001596203">
    <property type="component" value="Unassembled WGS sequence"/>
</dbReference>
<reference evidence="2" key="1">
    <citation type="journal article" date="2019" name="Int. J. Syst. Evol. Microbiol.">
        <title>The Global Catalogue of Microorganisms (GCM) 10K type strain sequencing project: providing services to taxonomists for standard genome sequencing and annotation.</title>
        <authorList>
            <consortium name="The Broad Institute Genomics Platform"/>
            <consortium name="The Broad Institute Genome Sequencing Center for Infectious Disease"/>
            <person name="Wu L."/>
            <person name="Ma J."/>
        </authorList>
    </citation>
    <scope>NUCLEOTIDE SEQUENCE [LARGE SCALE GENOMIC DNA]</scope>
    <source>
        <strain evidence="2">ZS-35-S2</strain>
    </source>
</reference>
<evidence type="ECO:0000313" key="1">
    <source>
        <dbReference type="EMBL" id="MFC6023641.1"/>
    </source>
</evidence>
<evidence type="ECO:0000313" key="2">
    <source>
        <dbReference type="Proteomes" id="UP001596203"/>
    </source>
</evidence>